<proteinExistence type="predicted"/>
<gene>
    <name evidence="1" type="ORF">Q4528_13605</name>
</gene>
<dbReference type="EMBL" id="JAUOQO010000270">
    <property type="protein sequence ID" value="MDO6575146.1"/>
    <property type="molecule type" value="Genomic_DNA"/>
</dbReference>
<sequence length="60" mass="6519">MTPIVGTQTYTLPATLGKLYQVWINGKPIQDMGSDSMAKTFFGSTEISLGGIPTSYYVQN</sequence>
<dbReference type="RefSeq" id="WP_303522085.1">
    <property type="nucleotide sequence ID" value="NZ_JAUOQO010000270.1"/>
</dbReference>
<accession>A0AAW7YXQ3</accession>
<keyword evidence="2" id="KW-1185">Reference proteome</keyword>
<name>A0AAW7YXQ3_9STAP</name>
<organism evidence="1 2">
    <name type="scientific">Staphylococcus pasteuri_A</name>
    <dbReference type="NCBI Taxonomy" id="3062664"/>
    <lineage>
        <taxon>Bacteria</taxon>
        <taxon>Bacillati</taxon>
        <taxon>Bacillota</taxon>
        <taxon>Bacilli</taxon>
        <taxon>Bacillales</taxon>
        <taxon>Staphylococcaceae</taxon>
        <taxon>Staphylococcus</taxon>
    </lineage>
</organism>
<evidence type="ECO:0000313" key="2">
    <source>
        <dbReference type="Proteomes" id="UP001170310"/>
    </source>
</evidence>
<protein>
    <submittedName>
        <fullName evidence="1">Uncharacterized protein</fullName>
    </submittedName>
</protein>
<feature type="non-terminal residue" evidence="1">
    <location>
        <position position="60"/>
    </location>
</feature>
<comment type="caution">
    <text evidence="1">The sequence shown here is derived from an EMBL/GenBank/DDBJ whole genome shotgun (WGS) entry which is preliminary data.</text>
</comment>
<dbReference type="Proteomes" id="UP001170310">
    <property type="component" value="Unassembled WGS sequence"/>
</dbReference>
<evidence type="ECO:0000313" key="1">
    <source>
        <dbReference type="EMBL" id="MDO6575146.1"/>
    </source>
</evidence>
<dbReference type="AlphaFoldDB" id="A0AAW7YXQ3"/>
<reference evidence="1" key="1">
    <citation type="submission" date="2023-07" db="EMBL/GenBank/DDBJ databases">
        <title>Genome content predicts the carbon catabolic preferences of heterotrophic bacteria.</title>
        <authorList>
            <person name="Gralka M."/>
        </authorList>
    </citation>
    <scope>NUCLEOTIDE SEQUENCE</scope>
    <source>
        <strain evidence="1">E2R20</strain>
    </source>
</reference>